<name>A0A839IWP0_9GAMM</name>
<dbReference type="Proteomes" id="UP000565262">
    <property type="component" value="Unassembled WGS sequence"/>
</dbReference>
<dbReference type="Gene3D" id="1.10.720.30">
    <property type="entry name" value="SAP domain"/>
    <property type="match status" value="1"/>
</dbReference>
<evidence type="ECO:0000256" key="1">
    <source>
        <dbReference type="SAM" id="MobiDB-lite"/>
    </source>
</evidence>
<accession>A0A839IWP0</accession>
<protein>
    <submittedName>
        <fullName evidence="2">VF530 family DNA-binding protein</fullName>
    </submittedName>
</protein>
<dbReference type="GO" id="GO:0003677">
    <property type="term" value="F:DNA binding"/>
    <property type="evidence" value="ECO:0007669"/>
    <property type="project" value="UniProtKB-KW"/>
</dbReference>
<gene>
    <name evidence="2" type="ORF">H4O21_19855</name>
</gene>
<sequence>MSNDINYKNNPLHGVSLKNLLIEMVDHYGFDILYAYLNINCFKTKPSIESSVKFLKKTDWAREKVEAFYLYQYKNLPKASADQFKLPPRDRIVPEGQVAGEPAELSLEDAERLREKREKKAAEYKKGGGRRSGRDFGGRRDDQSSRSRSNDRNNIWSRGSSDNRNNSSSDSSSPWDRAVRDSESSQKPERSGASDPWANWKKKTQ</sequence>
<evidence type="ECO:0000313" key="3">
    <source>
        <dbReference type="Proteomes" id="UP000565262"/>
    </source>
</evidence>
<dbReference type="AlphaFoldDB" id="A0A839IWP0"/>
<keyword evidence="3" id="KW-1185">Reference proteome</keyword>
<reference evidence="2 3" key="1">
    <citation type="submission" date="2020-08" db="EMBL/GenBank/DDBJ databases">
        <title>Oceanospirillum sp. nov. isolated from marine sediment.</title>
        <authorList>
            <person name="Ji X."/>
        </authorList>
    </citation>
    <scope>NUCLEOTIDE SEQUENCE [LARGE SCALE GENOMIC DNA]</scope>
    <source>
        <strain evidence="2 3">D5</strain>
    </source>
</reference>
<dbReference type="InterPro" id="IPR018668">
    <property type="entry name" value="DNA-binding_VF530-like"/>
</dbReference>
<dbReference type="EMBL" id="JACJFM010000037">
    <property type="protein sequence ID" value="MBB1488869.1"/>
    <property type="molecule type" value="Genomic_DNA"/>
</dbReference>
<dbReference type="Pfam" id="PF09905">
    <property type="entry name" value="VF530"/>
    <property type="match status" value="1"/>
</dbReference>
<comment type="caution">
    <text evidence="2">The sequence shown here is derived from an EMBL/GenBank/DDBJ whole genome shotgun (WGS) entry which is preliminary data.</text>
</comment>
<feature type="compositionally biased region" description="Low complexity" evidence="1">
    <location>
        <begin position="152"/>
        <end position="173"/>
    </location>
</feature>
<dbReference type="InterPro" id="IPR036361">
    <property type="entry name" value="SAP_dom_sf"/>
</dbReference>
<feature type="compositionally biased region" description="Basic and acidic residues" evidence="1">
    <location>
        <begin position="177"/>
        <end position="192"/>
    </location>
</feature>
<feature type="region of interest" description="Disordered" evidence="1">
    <location>
        <begin position="94"/>
        <end position="205"/>
    </location>
</feature>
<proteinExistence type="predicted"/>
<evidence type="ECO:0000313" key="2">
    <source>
        <dbReference type="EMBL" id="MBB1488869.1"/>
    </source>
</evidence>
<feature type="compositionally biased region" description="Basic and acidic residues" evidence="1">
    <location>
        <begin position="109"/>
        <end position="151"/>
    </location>
</feature>
<keyword evidence="2" id="KW-0238">DNA-binding</keyword>
<dbReference type="RefSeq" id="WP_182810641.1">
    <property type="nucleotide sequence ID" value="NZ_JACJFM010000037.1"/>
</dbReference>
<organism evidence="2 3">
    <name type="scientific">Oceanospirillum sediminis</name>
    <dbReference type="NCBI Taxonomy" id="2760088"/>
    <lineage>
        <taxon>Bacteria</taxon>
        <taxon>Pseudomonadati</taxon>
        <taxon>Pseudomonadota</taxon>
        <taxon>Gammaproteobacteria</taxon>
        <taxon>Oceanospirillales</taxon>
        <taxon>Oceanospirillaceae</taxon>
        <taxon>Oceanospirillum</taxon>
    </lineage>
</organism>